<dbReference type="InterPro" id="IPR013529">
    <property type="entry name" value="Glyco_hydro_42_N"/>
</dbReference>
<evidence type="ECO:0000259" key="10">
    <source>
        <dbReference type="Pfam" id="PF08532"/>
    </source>
</evidence>
<dbReference type="CDD" id="cd03143">
    <property type="entry name" value="A4_beta-galactosidase_middle_domain"/>
    <property type="match status" value="1"/>
</dbReference>
<feature type="active site" description="Proton donor" evidence="7">
    <location>
        <position position="127"/>
    </location>
</feature>
<evidence type="ECO:0000256" key="8">
    <source>
        <dbReference type="PIRSR" id="PIRSR001084-2"/>
    </source>
</evidence>
<feature type="domain" description="Glycoside hydrolase family 42 N-terminal" evidence="9">
    <location>
        <begin position="3"/>
        <end position="356"/>
    </location>
</feature>
<comment type="similarity">
    <text evidence="2 6">Belongs to the glycosyl hydrolase 42 family.</text>
</comment>
<dbReference type="Gene3D" id="3.40.50.880">
    <property type="match status" value="1"/>
</dbReference>
<organism evidence="11 12">
    <name type="scientific">Candidatus Brachybacterium merdavium</name>
    <dbReference type="NCBI Taxonomy" id="2838513"/>
    <lineage>
        <taxon>Bacteria</taxon>
        <taxon>Bacillati</taxon>
        <taxon>Actinomycetota</taxon>
        <taxon>Actinomycetes</taxon>
        <taxon>Micrococcales</taxon>
        <taxon>Dermabacteraceae</taxon>
        <taxon>Brachybacterium</taxon>
    </lineage>
</organism>
<proteinExistence type="inferred from homology"/>
<accession>A0A9D2LAK1</accession>
<dbReference type="SUPFAM" id="SSF51445">
    <property type="entry name" value="(Trans)glycosidases"/>
    <property type="match status" value="1"/>
</dbReference>
<evidence type="ECO:0000256" key="4">
    <source>
        <dbReference type="ARBA" id="ARBA00022801"/>
    </source>
</evidence>
<dbReference type="GO" id="GO:0009341">
    <property type="term" value="C:beta-galactosidase complex"/>
    <property type="evidence" value="ECO:0007669"/>
    <property type="project" value="InterPro"/>
</dbReference>
<evidence type="ECO:0000313" key="12">
    <source>
        <dbReference type="Proteomes" id="UP000823823"/>
    </source>
</evidence>
<dbReference type="PANTHER" id="PTHR36447">
    <property type="entry name" value="BETA-GALACTOSIDASE GANA"/>
    <property type="match status" value="1"/>
</dbReference>
<gene>
    <name evidence="11" type="ORF">H9786_00715</name>
</gene>
<evidence type="ECO:0000256" key="7">
    <source>
        <dbReference type="PIRSR" id="PIRSR001084-1"/>
    </source>
</evidence>
<feature type="binding site" evidence="8">
    <location>
        <position position="126"/>
    </location>
    <ligand>
        <name>substrate</name>
    </ligand>
</feature>
<sequence>MHAEDLELMGRAHIDFVTVGVFSWARLEPEPGRFDLEWLDAVLDDLHSRAIRVDLALPVASPPPWLGVLHPDSLPQTRSGGTLWWGSRNQFDPSSPAYREAARRITRVLVDRYADHPAVVMWHVGNEYGQLSHGEHAARAFRDWLRRRYGDIDALNRAWGTEVWSLGLRDFEDVIPPRDTPYIVNPTLELDFARFVSDELLDCYLDLARIIREKDPHALVTTNFMGFFPLADYGAWMEHVDVLADDHYTDPADPATRLTASLTHSYLRTLGRGRSWVLMEQAAGAVNWRAHNVPKTAAQNRLDSWRAHAHGADAISYFQFRQAASGPETFHSALVPHAGPDTSRFRAAAELGEELAASPLAGQFPGSSRVFFVHDWDSWRASAGRGRVSEALDPITQNEAYYSPFFRAGERVDIGPSSLLITQDDAADGALADCYDLVVLPHQFLLRPALVPVLERFVGSGGTLLIGPLGGVVDQDLRAHLGGTGGGLLDLAGVLREEPWPLADAVTITAVDSATAQVHDFVEVLRTTTAQARWTMTQGPLSGRPLVTRHELGEGVVWYVGGLLGQGPLQAVITEVAAEAAIDLAPLPEDVELVRRGEHVVVLNHGQSLAHVHLGGQCVEVPGEDLVIGRDR</sequence>
<feature type="active site" description="Nucleophile" evidence="7">
    <location>
        <position position="280"/>
    </location>
</feature>
<protein>
    <recommendedName>
        <fullName evidence="3 6">Beta-galactosidase</fullName>
        <shortName evidence="6">Beta-gal</shortName>
        <ecNumber evidence="3 6">3.2.1.23</ecNumber>
    </recommendedName>
</protein>
<evidence type="ECO:0000256" key="6">
    <source>
        <dbReference type="PIRNR" id="PIRNR001084"/>
    </source>
</evidence>
<dbReference type="EC" id="3.2.1.23" evidence="3 6"/>
<dbReference type="Pfam" id="PF02449">
    <property type="entry name" value="Glyco_hydro_42"/>
    <property type="match status" value="1"/>
</dbReference>
<name>A0A9D2LAK1_9MICO</name>
<feature type="binding site" evidence="8">
    <location>
        <position position="288"/>
    </location>
    <ligand>
        <name>substrate</name>
    </ligand>
</feature>
<dbReference type="InterPro" id="IPR017853">
    <property type="entry name" value="GH"/>
</dbReference>
<dbReference type="Proteomes" id="UP000823823">
    <property type="component" value="Unassembled WGS sequence"/>
</dbReference>
<evidence type="ECO:0000259" key="9">
    <source>
        <dbReference type="Pfam" id="PF02449"/>
    </source>
</evidence>
<dbReference type="PANTHER" id="PTHR36447:SF1">
    <property type="entry name" value="BETA-GALACTOSIDASE GANA"/>
    <property type="match status" value="1"/>
</dbReference>
<reference evidence="11" key="1">
    <citation type="journal article" date="2021" name="PeerJ">
        <title>Extensive microbial diversity within the chicken gut microbiome revealed by metagenomics and culture.</title>
        <authorList>
            <person name="Gilroy R."/>
            <person name="Ravi A."/>
            <person name="Getino M."/>
            <person name="Pursley I."/>
            <person name="Horton D.L."/>
            <person name="Alikhan N.F."/>
            <person name="Baker D."/>
            <person name="Gharbi K."/>
            <person name="Hall N."/>
            <person name="Watson M."/>
            <person name="Adriaenssens E.M."/>
            <person name="Foster-Nyarko E."/>
            <person name="Jarju S."/>
            <person name="Secka A."/>
            <person name="Antonio M."/>
            <person name="Oren A."/>
            <person name="Chaudhuri R.R."/>
            <person name="La Ragione R."/>
            <person name="Hildebrand F."/>
            <person name="Pallen M.J."/>
        </authorList>
    </citation>
    <scope>NUCLEOTIDE SEQUENCE</scope>
    <source>
        <strain evidence="11">ChiHjej13B12-24818</strain>
    </source>
</reference>
<dbReference type="EMBL" id="DWZH01000007">
    <property type="protein sequence ID" value="HJB09044.1"/>
    <property type="molecule type" value="Genomic_DNA"/>
</dbReference>
<reference evidence="11" key="2">
    <citation type="submission" date="2021-04" db="EMBL/GenBank/DDBJ databases">
        <authorList>
            <person name="Gilroy R."/>
        </authorList>
    </citation>
    <scope>NUCLEOTIDE SEQUENCE</scope>
    <source>
        <strain evidence="11">ChiHjej13B12-24818</strain>
    </source>
</reference>
<comment type="caution">
    <text evidence="11">The sequence shown here is derived from an EMBL/GenBank/DDBJ whole genome shotgun (WGS) entry which is preliminary data.</text>
</comment>
<keyword evidence="5 6" id="KW-0326">Glycosidase</keyword>
<dbReference type="SUPFAM" id="SSF52317">
    <property type="entry name" value="Class I glutamine amidotransferase-like"/>
    <property type="match status" value="1"/>
</dbReference>
<dbReference type="InterPro" id="IPR029062">
    <property type="entry name" value="Class_I_gatase-like"/>
</dbReference>
<dbReference type="Gene3D" id="3.20.20.80">
    <property type="entry name" value="Glycosidases"/>
    <property type="match status" value="1"/>
</dbReference>
<dbReference type="Pfam" id="PF08532">
    <property type="entry name" value="Glyco_hydro_42M"/>
    <property type="match status" value="1"/>
</dbReference>
<dbReference type="GO" id="GO:0005975">
    <property type="term" value="P:carbohydrate metabolic process"/>
    <property type="evidence" value="ECO:0007669"/>
    <property type="project" value="InterPro"/>
</dbReference>
<feature type="binding site" evidence="8">
    <location>
        <position position="88"/>
    </location>
    <ligand>
        <name>substrate</name>
    </ligand>
</feature>
<keyword evidence="4 6" id="KW-0378">Hydrolase</keyword>
<dbReference type="InterPro" id="IPR003476">
    <property type="entry name" value="Glyco_hydro_42"/>
</dbReference>
<dbReference type="InterPro" id="IPR013738">
    <property type="entry name" value="Beta_galactosidase_Trimer"/>
</dbReference>
<evidence type="ECO:0000256" key="5">
    <source>
        <dbReference type="ARBA" id="ARBA00023295"/>
    </source>
</evidence>
<comment type="catalytic activity">
    <reaction evidence="1 6">
        <text>Hydrolysis of terminal non-reducing beta-D-galactose residues in beta-D-galactosides.</text>
        <dbReference type="EC" id="3.2.1.23"/>
    </reaction>
</comment>
<dbReference type="GO" id="GO:0004565">
    <property type="term" value="F:beta-galactosidase activity"/>
    <property type="evidence" value="ECO:0007669"/>
    <property type="project" value="UniProtKB-EC"/>
</dbReference>
<evidence type="ECO:0000313" key="11">
    <source>
        <dbReference type="EMBL" id="HJB09044.1"/>
    </source>
</evidence>
<dbReference type="PIRSF" id="PIRSF001084">
    <property type="entry name" value="B-galactosidase"/>
    <property type="match status" value="1"/>
</dbReference>
<dbReference type="AlphaFoldDB" id="A0A9D2LAK1"/>
<feature type="domain" description="Beta-galactosidase trimerisation" evidence="10">
    <location>
        <begin position="370"/>
        <end position="582"/>
    </location>
</feature>
<evidence type="ECO:0000256" key="3">
    <source>
        <dbReference type="ARBA" id="ARBA00012756"/>
    </source>
</evidence>
<evidence type="ECO:0000256" key="2">
    <source>
        <dbReference type="ARBA" id="ARBA00005940"/>
    </source>
</evidence>
<evidence type="ECO:0000256" key="1">
    <source>
        <dbReference type="ARBA" id="ARBA00001412"/>
    </source>
</evidence>